<dbReference type="SUPFAM" id="SSF48600">
    <property type="entry name" value="Chorismate mutase II"/>
    <property type="match status" value="1"/>
</dbReference>
<comment type="pathway">
    <text evidence="1">Metabolic intermediate biosynthesis; prephenate biosynthesis; prephenate from chorismate: step 1/1.</text>
</comment>
<keyword evidence="3" id="KW-0732">Signal</keyword>
<proteinExistence type="predicted"/>
<dbReference type="NCBIfam" id="NF006741">
    <property type="entry name" value="PRK09269.1"/>
    <property type="match status" value="1"/>
</dbReference>
<dbReference type="Gene3D" id="2.60.40.10">
    <property type="entry name" value="Immunoglobulins"/>
    <property type="match status" value="1"/>
</dbReference>
<dbReference type="SMART" id="SM00408">
    <property type="entry name" value="IGc2"/>
    <property type="match status" value="1"/>
</dbReference>
<dbReference type="InterPro" id="IPR051331">
    <property type="entry name" value="Chorismate_mutase-related"/>
</dbReference>
<dbReference type="GO" id="GO:0009697">
    <property type="term" value="P:salicylic acid biosynthetic process"/>
    <property type="evidence" value="ECO:0007669"/>
    <property type="project" value="TreeGrafter"/>
</dbReference>
<dbReference type="EC" id="5.4.99.5" evidence="2"/>
<dbReference type="FunFam" id="2.60.40.10:FF:000032">
    <property type="entry name" value="palladin isoform X1"/>
    <property type="match status" value="1"/>
</dbReference>
<dbReference type="Gene3D" id="1.20.59.10">
    <property type="entry name" value="Chorismate mutase"/>
    <property type="match status" value="1"/>
</dbReference>
<dbReference type="InterPro" id="IPR036263">
    <property type="entry name" value="Chorismate_II_sf"/>
</dbReference>
<name>A0A1D2N4H4_ORCCI</name>
<keyword evidence="6" id="KW-0393">Immunoglobulin domain</keyword>
<dbReference type="NCBIfam" id="TIGR01806">
    <property type="entry name" value="CM_mono2"/>
    <property type="match status" value="1"/>
</dbReference>
<dbReference type="InterPro" id="IPR002701">
    <property type="entry name" value="CM_II_prokaryot"/>
</dbReference>
<dbReference type="InterPro" id="IPR036179">
    <property type="entry name" value="Ig-like_dom_sf"/>
</dbReference>
<evidence type="ECO:0000259" key="8">
    <source>
        <dbReference type="PROSITE" id="PS51168"/>
    </source>
</evidence>
<dbReference type="SMART" id="SM00409">
    <property type="entry name" value="IG"/>
    <property type="match status" value="1"/>
</dbReference>
<dbReference type="Pfam" id="PF07679">
    <property type="entry name" value="I-set"/>
    <property type="match status" value="1"/>
</dbReference>
<dbReference type="GO" id="GO:0046417">
    <property type="term" value="P:chorismate metabolic process"/>
    <property type="evidence" value="ECO:0007669"/>
    <property type="project" value="InterPro"/>
</dbReference>
<evidence type="ECO:0000313" key="9">
    <source>
        <dbReference type="EMBL" id="ODM99825.1"/>
    </source>
</evidence>
<evidence type="ECO:0000256" key="1">
    <source>
        <dbReference type="ARBA" id="ARBA00004817"/>
    </source>
</evidence>
<feature type="domain" description="Chorismate mutase" evidence="8">
    <location>
        <begin position="337"/>
        <end position="429"/>
    </location>
</feature>
<protein>
    <recommendedName>
        <fullName evidence="2">chorismate mutase</fullName>
        <ecNumber evidence="2">5.4.99.5</ecNumber>
    </recommendedName>
</protein>
<keyword evidence="5" id="KW-0413">Isomerase</keyword>
<keyword evidence="4" id="KW-1015">Disulfide bond</keyword>
<dbReference type="Pfam" id="PF01817">
    <property type="entry name" value="CM_2"/>
    <property type="match status" value="1"/>
</dbReference>
<reference evidence="9 10" key="1">
    <citation type="journal article" date="2016" name="Genome Biol. Evol.">
        <title>Gene Family Evolution Reflects Adaptation to Soil Environmental Stressors in the Genome of the Collembolan Orchesella cincta.</title>
        <authorList>
            <person name="Faddeeva-Vakhrusheva A."/>
            <person name="Derks M.F."/>
            <person name="Anvar S.Y."/>
            <person name="Agamennone V."/>
            <person name="Suring W."/>
            <person name="Smit S."/>
            <person name="van Straalen N.M."/>
            <person name="Roelofs D."/>
        </authorList>
    </citation>
    <scope>NUCLEOTIDE SEQUENCE [LARGE SCALE GENOMIC DNA]</scope>
    <source>
        <tissue evidence="9">Mixed pool</tissue>
    </source>
</reference>
<organism evidence="9 10">
    <name type="scientific">Orchesella cincta</name>
    <name type="common">Springtail</name>
    <name type="synonym">Podura cincta</name>
    <dbReference type="NCBI Taxonomy" id="48709"/>
    <lineage>
        <taxon>Eukaryota</taxon>
        <taxon>Metazoa</taxon>
        <taxon>Ecdysozoa</taxon>
        <taxon>Arthropoda</taxon>
        <taxon>Hexapoda</taxon>
        <taxon>Collembola</taxon>
        <taxon>Entomobryomorpha</taxon>
        <taxon>Entomobryoidea</taxon>
        <taxon>Orchesellidae</taxon>
        <taxon>Orchesellinae</taxon>
        <taxon>Orchesella</taxon>
    </lineage>
</organism>
<feature type="domain" description="Ig-like" evidence="7">
    <location>
        <begin position="181"/>
        <end position="277"/>
    </location>
</feature>
<accession>A0A1D2N4H4</accession>
<dbReference type="InterPro" id="IPR008240">
    <property type="entry name" value="Chorismate_mutase_periplasmic"/>
</dbReference>
<dbReference type="InterPro" id="IPR013783">
    <property type="entry name" value="Ig-like_fold"/>
</dbReference>
<comment type="caution">
    <text evidence="9">The sequence shown here is derived from an EMBL/GenBank/DDBJ whole genome shotgun (WGS) entry which is preliminary data.</text>
</comment>
<dbReference type="Proteomes" id="UP000094527">
    <property type="component" value="Unassembled WGS sequence"/>
</dbReference>
<dbReference type="AlphaFoldDB" id="A0A1D2N4H4"/>
<gene>
    <name evidence="9" type="ORF">Ocin01_06854</name>
</gene>
<evidence type="ECO:0000256" key="2">
    <source>
        <dbReference type="ARBA" id="ARBA00012404"/>
    </source>
</evidence>
<evidence type="ECO:0000256" key="4">
    <source>
        <dbReference type="ARBA" id="ARBA00023157"/>
    </source>
</evidence>
<dbReference type="InterPro" id="IPR007110">
    <property type="entry name" value="Ig-like_dom"/>
</dbReference>
<evidence type="ECO:0000256" key="5">
    <source>
        <dbReference type="ARBA" id="ARBA00023235"/>
    </source>
</evidence>
<dbReference type="InterPro" id="IPR003598">
    <property type="entry name" value="Ig_sub2"/>
</dbReference>
<dbReference type="PANTHER" id="PTHR38041:SF2">
    <property type="entry name" value="SECRETED CHORISMATE MUTASE"/>
    <property type="match status" value="1"/>
</dbReference>
<evidence type="ECO:0000256" key="6">
    <source>
        <dbReference type="ARBA" id="ARBA00023319"/>
    </source>
</evidence>
<dbReference type="InterPro" id="IPR013098">
    <property type="entry name" value="Ig_I-set"/>
</dbReference>
<dbReference type="InterPro" id="IPR036979">
    <property type="entry name" value="CM_dom_sf"/>
</dbReference>
<dbReference type="EMBL" id="LJIJ01000253">
    <property type="protein sequence ID" value="ODM99825.1"/>
    <property type="molecule type" value="Genomic_DNA"/>
</dbReference>
<keyword evidence="10" id="KW-1185">Reference proteome</keyword>
<evidence type="ECO:0000313" key="10">
    <source>
        <dbReference type="Proteomes" id="UP000094527"/>
    </source>
</evidence>
<dbReference type="PANTHER" id="PTHR38041">
    <property type="entry name" value="CHORISMATE MUTASE"/>
    <property type="match status" value="1"/>
</dbReference>
<dbReference type="PROSITE" id="PS51168">
    <property type="entry name" value="CHORISMATE_MUT_2"/>
    <property type="match status" value="1"/>
</dbReference>
<evidence type="ECO:0000259" key="7">
    <source>
        <dbReference type="PROSITE" id="PS50835"/>
    </source>
</evidence>
<dbReference type="OrthoDB" id="5969272at2759"/>
<dbReference type="UniPathway" id="UPA00120">
    <property type="reaction ID" value="UER00203"/>
</dbReference>
<sequence length="520" mass="59186">MDNPLRYYLAISAMAYLLSSTTGSEEPTSPKPTSTAYDTHFIEEVDVHLKKEETEAVKVDLISLNSSTNSTDFRPFQCSVKGLTEEDLERLKSREDTVIVTVNGDEYITSSENNSDENVGFNGSQAFNVRFNIENDTVVINGELRANESDFGDRPDTNSNSSTSKCEISFYKEPGVVGHPPKILTTYNHIVLMNGAPDQVISCTSAGVPTPRMSWRNQRPNPNEGITALSTEYSINQPDNTQTSYLLFSEVNLNTSGNYTCFAENDLGSASQTFEVEVITVETLNTRCNDVQDGDDASSNHNEVELIFNQDINKVLSRSKRHLWYQWRGTKYHIPPSYNRPPPPPSSSTLVHTNLQKMINFITERLKLADKVAVNKWDNDKPVEDVPREQIILENMVRQAQSANLDGAWAHQFFRDQIEANKDIQFELIRTWHLQGRRPPGPPVDLTNEVRPQIDIINTELIALAQKTEYERREWKCRSEVERNARYATFLYDLDPLHQKALQKATSRLCITPRRNYYPF</sequence>
<dbReference type="GO" id="GO:0004106">
    <property type="term" value="F:chorismate mutase activity"/>
    <property type="evidence" value="ECO:0007669"/>
    <property type="project" value="UniProtKB-EC"/>
</dbReference>
<dbReference type="SUPFAM" id="SSF48726">
    <property type="entry name" value="Immunoglobulin"/>
    <property type="match status" value="1"/>
</dbReference>
<dbReference type="InterPro" id="IPR003599">
    <property type="entry name" value="Ig_sub"/>
</dbReference>
<dbReference type="PROSITE" id="PS50835">
    <property type="entry name" value="IG_LIKE"/>
    <property type="match status" value="1"/>
</dbReference>
<evidence type="ECO:0000256" key="3">
    <source>
        <dbReference type="ARBA" id="ARBA00022729"/>
    </source>
</evidence>
<dbReference type="SMART" id="SM00830">
    <property type="entry name" value="CM_2"/>
    <property type="match status" value="1"/>
</dbReference>